<reference evidence="1" key="1">
    <citation type="submission" date="2018-02" db="EMBL/GenBank/DDBJ databases">
        <title>Rhizophora mucronata_Transcriptome.</title>
        <authorList>
            <person name="Meera S.P."/>
            <person name="Sreeshan A."/>
            <person name="Augustine A."/>
        </authorList>
    </citation>
    <scope>NUCLEOTIDE SEQUENCE</scope>
    <source>
        <tissue evidence="1">Leaf</tissue>
    </source>
</reference>
<accession>A0A2P2P0B3</accession>
<dbReference type="EMBL" id="GGEC01067696">
    <property type="protein sequence ID" value="MBX48180.1"/>
    <property type="molecule type" value="Transcribed_RNA"/>
</dbReference>
<organism evidence="1">
    <name type="scientific">Rhizophora mucronata</name>
    <name type="common">Asiatic mangrove</name>
    <dbReference type="NCBI Taxonomy" id="61149"/>
    <lineage>
        <taxon>Eukaryota</taxon>
        <taxon>Viridiplantae</taxon>
        <taxon>Streptophyta</taxon>
        <taxon>Embryophyta</taxon>
        <taxon>Tracheophyta</taxon>
        <taxon>Spermatophyta</taxon>
        <taxon>Magnoliopsida</taxon>
        <taxon>eudicotyledons</taxon>
        <taxon>Gunneridae</taxon>
        <taxon>Pentapetalae</taxon>
        <taxon>rosids</taxon>
        <taxon>fabids</taxon>
        <taxon>Malpighiales</taxon>
        <taxon>Rhizophoraceae</taxon>
        <taxon>Rhizophora</taxon>
    </lineage>
</organism>
<dbReference type="AlphaFoldDB" id="A0A2P2P0B3"/>
<protein>
    <submittedName>
        <fullName evidence="1">Uncharacterized protein</fullName>
    </submittedName>
</protein>
<sequence length="27" mass="2852">MVCSGKSLTFLGSFGMIPASTMRALFV</sequence>
<name>A0A2P2P0B3_RHIMU</name>
<proteinExistence type="predicted"/>
<evidence type="ECO:0000313" key="1">
    <source>
        <dbReference type="EMBL" id="MBX48180.1"/>
    </source>
</evidence>